<evidence type="ECO:0000256" key="2">
    <source>
        <dbReference type="ARBA" id="ARBA00001946"/>
    </source>
</evidence>
<dbReference type="Gene3D" id="3.60.10.10">
    <property type="entry name" value="Endonuclease/exonuclease/phosphatase"/>
    <property type="match status" value="1"/>
</dbReference>
<dbReference type="GO" id="GO:0070260">
    <property type="term" value="F:5'-tyrosyl-DNA phosphodiesterase activity"/>
    <property type="evidence" value="ECO:0007669"/>
    <property type="project" value="TreeGrafter"/>
</dbReference>
<dbReference type="InterPro" id="IPR051547">
    <property type="entry name" value="TDP2-like"/>
</dbReference>
<dbReference type="InterPro" id="IPR005135">
    <property type="entry name" value="Endo/exonuclease/phosphatase"/>
</dbReference>
<reference evidence="13 14" key="1">
    <citation type="journal article" date="2009" name="Science">
        <title>Green evolution and dynamic adaptations revealed by genomes of the marine picoeukaryotes Micromonas.</title>
        <authorList>
            <person name="Worden A.Z."/>
            <person name="Lee J.H."/>
            <person name="Mock T."/>
            <person name="Rouze P."/>
            <person name="Simmons M.P."/>
            <person name="Aerts A.L."/>
            <person name="Allen A.E."/>
            <person name="Cuvelier M.L."/>
            <person name="Derelle E."/>
            <person name="Everett M.V."/>
            <person name="Foulon E."/>
            <person name="Grimwood J."/>
            <person name="Gundlach H."/>
            <person name="Henrissat B."/>
            <person name="Napoli C."/>
            <person name="McDonald S.M."/>
            <person name="Parker M.S."/>
            <person name="Rombauts S."/>
            <person name="Salamov A."/>
            <person name="Von Dassow P."/>
            <person name="Badger J.H."/>
            <person name="Coutinho P.M."/>
            <person name="Demir E."/>
            <person name="Dubchak I."/>
            <person name="Gentemann C."/>
            <person name="Eikrem W."/>
            <person name="Gready J.E."/>
            <person name="John U."/>
            <person name="Lanier W."/>
            <person name="Lindquist E.A."/>
            <person name="Lucas S."/>
            <person name="Mayer K.F."/>
            <person name="Moreau H."/>
            <person name="Not F."/>
            <person name="Otillar R."/>
            <person name="Panaud O."/>
            <person name="Pangilinan J."/>
            <person name="Paulsen I."/>
            <person name="Piegu B."/>
            <person name="Poliakov A."/>
            <person name="Robbens S."/>
            <person name="Schmutz J."/>
            <person name="Toulza E."/>
            <person name="Wyss T."/>
            <person name="Zelensky A."/>
            <person name="Zhou K."/>
            <person name="Armbrust E.V."/>
            <person name="Bhattacharya D."/>
            <person name="Goodenough U.W."/>
            <person name="Van de Peer Y."/>
            <person name="Grigoriev I.V."/>
        </authorList>
    </citation>
    <scope>NUCLEOTIDE SEQUENCE [LARGE SCALE GENOMIC DNA]</scope>
    <source>
        <strain evidence="14">RCC299 / NOUM17</strain>
    </source>
</reference>
<evidence type="ECO:0000256" key="9">
    <source>
        <dbReference type="ARBA" id="ARBA00023204"/>
    </source>
</evidence>
<dbReference type="PANTHER" id="PTHR15822:SF4">
    <property type="entry name" value="TYROSYL-DNA PHOSPHODIESTERASE 2"/>
    <property type="match status" value="1"/>
</dbReference>
<dbReference type="EMBL" id="CP001323">
    <property type="protein sequence ID" value="ACO60740.1"/>
    <property type="molecule type" value="Genomic_DNA"/>
</dbReference>
<dbReference type="SUPFAM" id="SSF56219">
    <property type="entry name" value="DNase I-like"/>
    <property type="match status" value="1"/>
</dbReference>
<evidence type="ECO:0000256" key="6">
    <source>
        <dbReference type="ARBA" id="ARBA00022763"/>
    </source>
</evidence>
<dbReference type="GO" id="GO:0005737">
    <property type="term" value="C:cytoplasm"/>
    <property type="evidence" value="ECO:0007669"/>
    <property type="project" value="TreeGrafter"/>
</dbReference>
<evidence type="ECO:0000313" key="13">
    <source>
        <dbReference type="EMBL" id="ACO60740.1"/>
    </source>
</evidence>
<dbReference type="OMA" id="VESFNCK"/>
<dbReference type="GO" id="GO:0004518">
    <property type="term" value="F:nuclease activity"/>
    <property type="evidence" value="ECO:0007669"/>
    <property type="project" value="UniProtKB-KW"/>
</dbReference>
<feature type="compositionally biased region" description="Basic and acidic residues" evidence="11">
    <location>
        <begin position="121"/>
        <end position="132"/>
    </location>
</feature>
<dbReference type="CDD" id="cd09080">
    <property type="entry name" value="TDP2"/>
    <property type="match status" value="1"/>
</dbReference>
<feature type="domain" description="Endonuclease/exonuclease/phosphatase" evidence="12">
    <location>
        <begin position="263"/>
        <end position="529"/>
    </location>
</feature>
<keyword evidence="5" id="KW-0479">Metal-binding</keyword>
<evidence type="ECO:0000256" key="5">
    <source>
        <dbReference type="ARBA" id="ARBA00022723"/>
    </source>
</evidence>
<gene>
    <name evidence="13" type="ORF">MICPUN_56343</name>
</gene>
<keyword evidence="4" id="KW-0540">Nuclease</keyword>
<dbReference type="STRING" id="296587.C1E018"/>
<evidence type="ECO:0000256" key="1">
    <source>
        <dbReference type="ARBA" id="ARBA00001936"/>
    </source>
</evidence>
<evidence type="ECO:0000256" key="11">
    <source>
        <dbReference type="SAM" id="MobiDB-lite"/>
    </source>
</evidence>
<dbReference type="Proteomes" id="UP000002009">
    <property type="component" value="Chromosome 2"/>
</dbReference>
<dbReference type="FunCoup" id="C1E018">
    <property type="interactions" value="952"/>
</dbReference>
<keyword evidence="8" id="KW-0460">Magnesium</keyword>
<protein>
    <recommendedName>
        <fullName evidence="12">Endonuclease/exonuclease/phosphatase domain-containing protein</fullName>
    </recommendedName>
</protein>
<evidence type="ECO:0000256" key="7">
    <source>
        <dbReference type="ARBA" id="ARBA00022801"/>
    </source>
</evidence>
<keyword evidence="6" id="KW-0227">DNA damage</keyword>
<dbReference type="InterPro" id="IPR036691">
    <property type="entry name" value="Endo/exonu/phosph_ase_sf"/>
</dbReference>
<comment type="subcellular location">
    <subcellularLocation>
        <location evidence="3">Nucleus</location>
        <location evidence="3">PML body</location>
    </subcellularLocation>
</comment>
<name>C1E018_MICCC</name>
<feature type="compositionally biased region" description="Low complexity" evidence="11">
    <location>
        <begin position="189"/>
        <end position="202"/>
    </location>
</feature>
<keyword evidence="10" id="KW-0539">Nucleus</keyword>
<evidence type="ECO:0000313" key="14">
    <source>
        <dbReference type="Proteomes" id="UP000002009"/>
    </source>
</evidence>
<evidence type="ECO:0000256" key="10">
    <source>
        <dbReference type="ARBA" id="ARBA00023242"/>
    </source>
</evidence>
<dbReference type="AlphaFoldDB" id="C1E018"/>
<dbReference type="OrthoDB" id="9975959at2759"/>
<dbReference type="eggNOG" id="KOG2756">
    <property type="taxonomic scope" value="Eukaryota"/>
</dbReference>
<comment type="cofactor">
    <cofactor evidence="1">
        <name>Mn(2+)</name>
        <dbReference type="ChEBI" id="CHEBI:29035"/>
    </cofactor>
</comment>
<dbReference type="GeneID" id="8241160"/>
<dbReference type="PANTHER" id="PTHR15822">
    <property type="entry name" value="TRAF AND TNF RECEPTOR-ASSOCIATED PROTEIN"/>
    <property type="match status" value="1"/>
</dbReference>
<evidence type="ECO:0000256" key="3">
    <source>
        <dbReference type="ARBA" id="ARBA00004322"/>
    </source>
</evidence>
<evidence type="ECO:0000259" key="12">
    <source>
        <dbReference type="Pfam" id="PF03372"/>
    </source>
</evidence>
<evidence type="ECO:0000256" key="4">
    <source>
        <dbReference type="ARBA" id="ARBA00022722"/>
    </source>
</evidence>
<accession>C1E018</accession>
<feature type="compositionally biased region" description="Basic and acidic residues" evidence="11">
    <location>
        <begin position="177"/>
        <end position="188"/>
    </location>
</feature>
<dbReference type="KEGG" id="mis:MICPUN_56343"/>
<sequence length="539" mass="58721">MTLGAAGNEMDDYPIDEEKVMAGKDDRIAPAVTAAVEMGFDAELATQAAKEQILLFPGRGDVTELVVEQLLMGAGGGARAFPAPTRMPEKYVAAAEAAAARGRAKATPEIADGPIDLTDDSPPREKRRRSEGNDAVTIIDAAAADDDDPNARSRATTMPSGGGAGAGGGAPSLMAELARERMERERVRGGAPAPQGPYAAKPRSTAKDRYVPAQDKGPGGNLTGAAKRVAGLSTGTVGGLGILDALLAGNEPIKEPLSQVRLLTYNVWFAEHVALVDRIDGLTDIVMREDPHVICLQEVTHNILMLLHAQPWFEDYKGSPPPQQQYYTIIMFKRSMNKPDGSTRVSRRDFMTSDMGRYAVGFCGMNCGDGKELTVFTSHLESFISKERTSSDERVRQMKDALRVIDAVTERRANEYPGTATRNGIFMGDTNWDETTDGDVPLPEGWRDAWLTHGDGTEGFTYDLRKNPMMGGWLQKRLDRVLYRLSDFEVTGIKMVGTEPIKRKDGSVVTYVNEYRGRRETKPVLPSDHFGLMVTLKPK</sequence>
<dbReference type="InParanoid" id="C1E018"/>
<dbReference type="GO" id="GO:0003697">
    <property type="term" value="F:single-stranded DNA binding"/>
    <property type="evidence" value="ECO:0007669"/>
    <property type="project" value="TreeGrafter"/>
</dbReference>
<organism evidence="13 14">
    <name type="scientific">Micromonas commoda (strain RCC299 / NOUM17 / CCMP2709)</name>
    <name type="common">Picoplanktonic green alga</name>
    <dbReference type="NCBI Taxonomy" id="296587"/>
    <lineage>
        <taxon>Eukaryota</taxon>
        <taxon>Viridiplantae</taxon>
        <taxon>Chlorophyta</taxon>
        <taxon>Mamiellophyceae</taxon>
        <taxon>Mamiellales</taxon>
        <taxon>Mamiellaceae</taxon>
        <taxon>Micromonas</taxon>
    </lineage>
</organism>
<keyword evidence="9" id="KW-0234">DNA repair</keyword>
<keyword evidence="14" id="KW-1185">Reference proteome</keyword>
<dbReference type="GO" id="GO:0046872">
    <property type="term" value="F:metal ion binding"/>
    <property type="evidence" value="ECO:0007669"/>
    <property type="project" value="UniProtKB-KW"/>
</dbReference>
<feature type="compositionally biased region" description="Gly residues" evidence="11">
    <location>
        <begin position="160"/>
        <end position="170"/>
    </location>
</feature>
<dbReference type="RefSeq" id="XP_002499482.1">
    <property type="nucleotide sequence ID" value="XM_002499436.1"/>
</dbReference>
<feature type="region of interest" description="Disordered" evidence="11">
    <location>
        <begin position="102"/>
        <end position="221"/>
    </location>
</feature>
<proteinExistence type="predicted"/>
<dbReference type="GO" id="GO:0006302">
    <property type="term" value="P:double-strand break repair"/>
    <property type="evidence" value="ECO:0007669"/>
    <property type="project" value="TreeGrafter"/>
</dbReference>
<keyword evidence="7" id="KW-0378">Hydrolase</keyword>
<dbReference type="Pfam" id="PF03372">
    <property type="entry name" value="Exo_endo_phos"/>
    <property type="match status" value="1"/>
</dbReference>
<comment type="cofactor">
    <cofactor evidence="2">
        <name>Mg(2+)</name>
        <dbReference type="ChEBI" id="CHEBI:18420"/>
    </cofactor>
</comment>
<evidence type="ECO:0000256" key="8">
    <source>
        <dbReference type="ARBA" id="ARBA00022842"/>
    </source>
</evidence>